<dbReference type="EMBL" id="CH479183">
    <property type="protein sequence ID" value="EDW36156.1"/>
    <property type="molecule type" value="Genomic_DNA"/>
</dbReference>
<evidence type="ECO:0000256" key="1">
    <source>
        <dbReference type="SAM" id="MobiDB-lite"/>
    </source>
</evidence>
<name>B4GI36_DROPE</name>
<gene>
    <name evidence="2" type="primary">Dper\GL17646</name>
    <name evidence="2" type="ORF">Dper_GL17646</name>
</gene>
<protein>
    <submittedName>
        <fullName evidence="2">GL17646</fullName>
    </submittedName>
</protein>
<evidence type="ECO:0000313" key="3">
    <source>
        <dbReference type="Proteomes" id="UP000008744"/>
    </source>
</evidence>
<dbReference type="Proteomes" id="UP000008744">
    <property type="component" value="Unassembled WGS sequence"/>
</dbReference>
<sequence>MNEVKPGNGATSAARAICFASPALPPTCHINTLAEAGEAAACSPVSERGEKNSYVLSSIEIVGYARRRGIDAQAEKRRSEEAKPRQVIKQQNFGQPELSDYMP</sequence>
<dbReference type="AlphaFoldDB" id="B4GI36"/>
<keyword evidence="3" id="KW-1185">Reference proteome</keyword>
<feature type="compositionally biased region" description="Basic and acidic residues" evidence="1">
    <location>
        <begin position="71"/>
        <end position="84"/>
    </location>
</feature>
<proteinExistence type="predicted"/>
<accession>B4GI36</accession>
<organism evidence="3">
    <name type="scientific">Drosophila persimilis</name>
    <name type="common">Fruit fly</name>
    <dbReference type="NCBI Taxonomy" id="7234"/>
    <lineage>
        <taxon>Eukaryota</taxon>
        <taxon>Metazoa</taxon>
        <taxon>Ecdysozoa</taxon>
        <taxon>Arthropoda</taxon>
        <taxon>Hexapoda</taxon>
        <taxon>Insecta</taxon>
        <taxon>Pterygota</taxon>
        <taxon>Neoptera</taxon>
        <taxon>Endopterygota</taxon>
        <taxon>Diptera</taxon>
        <taxon>Brachycera</taxon>
        <taxon>Muscomorpha</taxon>
        <taxon>Ephydroidea</taxon>
        <taxon>Drosophilidae</taxon>
        <taxon>Drosophila</taxon>
        <taxon>Sophophora</taxon>
    </lineage>
</organism>
<evidence type="ECO:0000313" key="2">
    <source>
        <dbReference type="EMBL" id="EDW36156.1"/>
    </source>
</evidence>
<feature type="region of interest" description="Disordered" evidence="1">
    <location>
        <begin position="71"/>
        <end position="103"/>
    </location>
</feature>
<reference evidence="2 3" key="1">
    <citation type="journal article" date="2007" name="Nature">
        <title>Evolution of genes and genomes on the Drosophila phylogeny.</title>
        <authorList>
            <consortium name="Drosophila 12 Genomes Consortium"/>
            <person name="Clark A.G."/>
            <person name="Eisen M.B."/>
            <person name="Smith D.R."/>
            <person name="Bergman C.M."/>
            <person name="Oliver B."/>
            <person name="Markow T.A."/>
            <person name="Kaufman T.C."/>
            <person name="Kellis M."/>
            <person name="Gelbart W."/>
            <person name="Iyer V.N."/>
            <person name="Pollard D.A."/>
            <person name="Sackton T.B."/>
            <person name="Larracuente A.M."/>
            <person name="Singh N.D."/>
            <person name="Abad J.P."/>
            <person name="Abt D.N."/>
            <person name="Adryan B."/>
            <person name="Aguade M."/>
            <person name="Akashi H."/>
            <person name="Anderson W.W."/>
            <person name="Aquadro C.F."/>
            <person name="Ardell D.H."/>
            <person name="Arguello R."/>
            <person name="Artieri C.G."/>
            <person name="Barbash D.A."/>
            <person name="Barker D."/>
            <person name="Barsanti P."/>
            <person name="Batterham P."/>
            <person name="Batzoglou S."/>
            <person name="Begun D."/>
            <person name="Bhutkar A."/>
            <person name="Blanco E."/>
            <person name="Bosak S.A."/>
            <person name="Bradley R.K."/>
            <person name="Brand A.D."/>
            <person name="Brent M.R."/>
            <person name="Brooks A.N."/>
            <person name="Brown R.H."/>
            <person name="Butlin R.K."/>
            <person name="Caggese C."/>
            <person name="Calvi B.R."/>
            <person name="Bernardo de Carvalho A."/>
            <person name="Caspi A."/>
            <person name="Castrezana S."/>
            <person name="Celniker S.E."/>
            <person name="Chang J.L."/>
            <person name="Chapple C."/>
            <person name="Chatterji S."/>
            <person name="Chinwalla A."/>
            <person name="Civetta A."/>
            <person name="Clifton S.W."/>
            <person name="Comeron J.M."/>
            <person name="Costello J.C."/>
            <person name="Coyne J.A."/>
            <person name="Daub J."/>
            <person name="David R.G."/>
            <person name="Delcher A.L."/>
            <person name="Delehaunty K."/>
            <person name="Do C.B."/>
            <person name="Ebling H."/>
            <person name="Edwards K."/>
            <person name="Eickbush T."/>
            <person name="Evans J.D."/>
            <person name="Filipski A."/>
            <person name="Findeiss S."/>
            <person name="Freyhult E."/>
            <person name="Fulton L."/>
            <person name="Fulton R."/>
            <person name="Garcia A.C."/>
            <person name="Gardiner A."/>
            <person name="Garfield D.A."/>
            <person name="Garvin B.E."/>
            <person name="Gibson G."/>
            <person name="Gilbert D."/>
            <person name="Gnerre S."/>
            <person name="Godfrey J."/>
            <person name="Good R."/>
            <person name="Gotea V."/>
            <person name="Gravely B."/>
            <person name="Greenberg A.J."/>
            <person name="Griffiths-Jones S."/>
            <person name="Gross S."/>
            <person name="Guigo R."/>
            <person name="Gustafson E.A."/>
            <person name="Haerty W."/>
            <person name="Hahn M.W."/>
            <person name="Halligan D.L."/>
            <person name="Halpern A.L."/>
            <person name="Halter G.M."/>
            <person name="Han M.V."/>
            <person name="Heger A."/>
            <person name="Hillier L."/>
            <person name="Hinrichs A.S."/>
            <person name="Holmes I."/>
            <person name="Hoskins R.A."/>
            <person name="Hubisz M.J."/>
            <person name="Hultmark D."/>
            <person name="Huntley M.A."/>
            <person name="Jaffe D.B."/>
            <person name="Jagadeeshan S."/>
            <person name="Jeck W.R."/>
            <person name="Johnson J."/>
            <person name="Jones C.D."/>
            <person name="Jordan W.C."/>
            <person name="Karpen G.H."/>
            <person name="Kataoka E."/>
            <person name="Keightley P.D."/>
            <person name="Kheradpour P."/>
            <person name="Kirkness E.F."/>
            <person name="Koerich L.B."/>
            <person name="Kristiansen K."/>
            <person name="Kudrna D."/>
            <person name="Kulathinal R.J."/>
            <person name="Kumar S."/>
            <person name="Kwok R."/>
            <person name="Lander E."/>
            <person name="Langley C.H."/>
            <person name="Lapoint R."/>
            <person name="Lazzaro B.P."/>
            <person name="Lee S.J."/>
            <person name="Levesque L."/>
            <person name="Li R."/>
            <person name="Lin C.F."/>
            <person name="Lin M.F."/>
            <person name="Lindblad-Toh K."/>
            <person name="Llopart A."/>
            <person name="Long M."/>
            <person name="Low L."/>
            <person name="Lozovsky E."/>
            <person name="Lu J."/>
            <person name="Luo M."/>
            <person name="Machado C.A."/>
            <person name="Makalowski W."/>
            <person name="Marzo M."/>
            <person name="Matsuda M."/>
            <person name="Matzkin L."/>
            <person name="McAllister B."/>
            <person name="McBride C.S."/>
            <person name="McKernan B."/>
            <person name="McKernan K."/>
            <person name="Mendez-Lago M."/>
            <person name="Minx P."/>
            <person name="Mollenhauer M.U."/>
            <person name="Montooth K."/>
            <person name="Mount S.M."/>
            <person name="Mu X."/>
            <person name="Myers E."/>
            <person name="Negre B."/>
            <person name="Newfeld S."/>
            <person name="Nielsen R."/>
            <person name="Noor M.A."/>
            <person name="O'Grady P."/>
            <person name="Pachter L."/>
            <person name="Papaceit M."/>
            <person name="Parisi M.J."/>
            <person name="Parisi M."/>
            <person name="Parts L."/>
            <person name="Pedersen J.S."/>
            <person name="Pesole G."/>
            <person name="Phillippy A.M."/>
            <person name="Ponting C.P."/>
            <person name="Pop M."/>
            <person name="Porcelli D."/>
            <person name="Powell J.R."/>
            <person name="Prohaska S."/>
            <person name="Pruitt K."/>
            <person name="Puig M."/>
            <person name="Quesneville H."/>
            <person name="Ram K.R."/>
            <person name="Rand D."/>
            <person name="Rasmussen M.D."/>
            <person name="Reed L.K."/>
            <person name="Reenan R."/>
            <person name="Reily A."/>
            <person name="Remington K.A."/>
            <person name="Rieger T.T."/>
            <person name="Ritchie M.G."/>
            <person name="Robin C."/>
            <person name="Rogers Y.H."/>
            <person name="Rohde C."/>
            <person name="Rozas J."/>
            <person name="Rubenfield M.J."/>
            <person name="Ruiz A."/>
            <person name="Russo S."/>
            <person name="Salzberg S.L."/>
            <person name="Sanchez-Gracia A."/>
            <person name="Saranga D.J."/>
            <person name="Sato H."/>
            <person name="Schaeffer S.W."/>
            <person name="Schatz M.C."/>
            <person name="Schlenke T."/>
            <person name="Schwartz R."/>
            <person name="Segarra C."/>
            <person name="Singh R.S."/>
            <person name="Sirot L."/>
            <person name="Sirota M."/>
            <person name="Sisneros N.B."/>
            <person name="Smith C.D."/>
            <person name="Smith T.F."/>
            <person name="Spieth J."/>
            <person name="Stage D.E."/>
            <person name="Stark A."/>
            <person name="Stephan W."/>
            <person name="Strausberg R.L."/>
            <person name="Strempel S."/>
            <person name="Sturgill D."/>
            <person name="Sutton G."/>
            <person name="Sutton G.G."/>
            <person name="Tao W."/>
            <person name="Teichmann S."/>
            <person name="Tobari Y.N."/>
            <person name="Tomimura Y."/>
            <person name="Tsolas J.M."/>
            <person name="Valente V.L."/>
            <person name="Venter E."/>
            <person name="Venter J.C."/>
            <person name="Vicario S."/>
            <person name="Vieira F.G."/>
            <person name="Vilella A.J."/>
            <person name="Villasante A."/>
            <person name="Walenz B."/>
            <person name="Wang J."/>
            <person name="Wasserman M."/>
            <person name="Watts T."/>
            <person name="Wilson D."/>
            <person name="Wilson R.K."/>
            <person name="Wing R.A."/>
            <person name="Wolfner M.F."/>
            <person name="Wong A."/>
            <person name="Wong G.K."/>
            <person name="Wu C.I."/>
            <person name="Wu G."/>
            <person name="Yamamoto D."/>
            <person name="Yang H.P."/>
            <person name="Yang S.P."/>
            <person name="Yorke J.A."/>
            <person name="Yoshida K."/>
            <person name="Zdobnov E."/>
            <person name="Zhang P."/>
            <person name="Zhang Y."/>
            <person name="Zimin A.V."/>
            <person name="Baldwin J."/>
            <person name="Abdouelleil A."/>
            <person name="Abdulkadir J."/>
            <person name="Abebe A."/>
            <person name="Abera B."/>
            <person name="Abreu J."/>
            <person name="Acer S.C."/>
            <person name="Aftuck L."/>
            <person name="Alexander A."/>
            <person name="An P."/>
            <person name="Anderson E."/>
            <person name="Anderson S."/>
            <person name="Arachi H."/>
            <person name="Azer M."/>
            <person name="Bachantsang P."/>
            <person name="Barry A."/>
            <person name="Bayul T."/>
            <person name="Berlin A."/>
            <person name="Bessette D."/>
            <person name="Bloom T."/>
            <person name="Blye J."/>
            <person name="Boguslavskiy L."/>
            <person name="Bonnet C."/>
            <person name="Boukhgalter B."/>
            <person name="Bourzgui I."/>
            <person name="Brown A."/>
            <person name="Cahill P."/>
            <person name="Channer S."/>
            <person name="Cheshatsang Y."/>
            <person name="Chuda L."/>
            <person name="Citroen M."/>
            <person name="Collymore A."/>
            <person name="Cooke P."/>
            <person name="Costello M."/>
            <person name="D'Aco K."/>
            <person name="Daza R."/>
            <person name="De Haan G."/>
            <person name="DeGray S."/>
            <person name="DeMaso C."/>
            <person name="Dhargay N."/>
            <person name="Dooley K."/>
            <person name="Dooley E."/>
            <person name="Doricent M."/>
            <person name="Dorje P."/>
            <person name="Dorjee K."/>
            <person name="Dupes A."/>
            <person name="Elong R."/>
            <person name="Falk J."/>
            <person name="Farina A."/>
            <person name="Faro S."/>
            <person name="Ferguson D."/>
            <person name="Fisher S."/>
            <person name="Foley C.D."/>
            <person name="Franke A."/>
            <person name="Friedrich D."/>
            <person name="Gadbois L."/>
            <person name="Gearin G."/>
            <person name="Gearin C.R."/>
            <person name="Giannoukos G."/>
            <person name="Goode T."/>
            <person name="Graham J."/>
            <person name="Grandbois E."/>
            <person name="Grewal S."/>
            <person name="Gyaltsen K."/>
            <person name="Hafez N."/>
            <person name="Hagos B."/>
            <person name="Hall J."/>
            <person name="Henson C."/>
            <person name="Hollinger A."/>
            <person name="Honan T."/>
            <person name="Huard M.D."/>
            <person name="Hughes L."/>
            <person name="Hurhula B."/>
            <person name="Husby M.E."/>
            <person name="Kamat A."/>
            <person name="Kanga B."/>
            <person name="Kashin S."/>
            <person name="Khazanovich D."/>
            <person name="Kisner P."/>
            <person name="Lance K."/>
            <person name="Lara M."/>
            <person name="Lee W."/>
            <person name="Lennon N."/>
            <person name="Letendre F."/>
            <person name="LeVine R."/>
            <person name="Lipovsky A."/>
            <person name="Liu X."/>
            <person name="Liu J."/>
            <person name="Liu S."/>
            <person name="Lokyitsang T."/>
            <person name="Lokyitsang Y."/>
            <person name="Lubonja R."/>
            <person name="Lui A."/>
            <person name="MacDonald P."/>
            <person name="Magnisalis V."/>
            <person name="Maru K."/>
            <person name="Matthews C."/>
            <person name="McCusker W."/>
            <person name="McDonough S."/>
            <person name="Mehta T."/>
            <person name="Meldrim J."/>
            <person name="Meneus L."/>
            <person name="Mihai O."/>
            <person name="Mihalev A."/>
            <person name="Mihova T."/>
            <person name="Mittelman R."/>
            <person name="Mlenga V."/>
            <person name="Montmayeur A."/>
            <person name="Mulrain L."/>
            <person name="Navidi A."/>
            <person name="Naylor J."/>
            <person name="Negash T."/>
            <person name="Nguyen T."/>
            <person name="Nguyen N."/>
            <person name="Nicol R."/>
            <person name="Norbu C."/>
            <person name="Norbu N."/>
            <person name="Novod N."/>
            <person name="O'Neill B."/>
            <person name="Osman S."/>
            <person name="Markiewicz E."/>
            <person name="Oyono O.L."/>
            <person name="Patti C."/>
            <person name="Phunkhang P."/>
            <person name="Pierre F."/>
            <person name="Priest M."/>
            <person name="Raghuraman S."/>
            <person name="Rege F."/>
            <person name="Reyes R."/>
            <person name="Rise C."/>
            <person name="Rogov P."/>
            <person name="Ross K."/>
            <person name="Ryan E."/>
            <person name="Settipalli S."/>
            <person name="Shea T."/>
            <person name="Sherpa N."/>
            <person name="Shi L."/>
            <person name="Shih D."/>
            <person name="Sparrow T."/>
            <person name="Spaulding J."/>
            <person name="Stalker J."/>
            <person name="Stange-Thomann N."/>
            <person name="Stavropoulos S."/>
            <person name="Stone C."/>
            <person name="Strader C."/>
            <person name="Tesfaye S."/>
            <person name="Thomson T."/>
            <person name="Thoulutsang Y."/>
            <person name="Thoulutsang D."/>
            <person name="Topham K."/>
            <person name="Topping I."/>
            <person name="Tsamla T."/>
            <person name="Vassiliev H."/>
            <person name="Vo A."/>
            <person name="Wangchuk T."/>
            <person name="Wangdi T."/>
            <person name="Weiand M."/>
            <person name="Wilkinson J."/>
            <person name="Wilson A."/>
            <person name="Yadav S."/>
            <person name="Young G."/>
            <person name="Yu Q."/>
            <person name="Zembek L."/>
            <person name="Zhong D."/>
            <person name="Zimmer A."/>
            <person name="Zwirko Z."/>
            <person name="Jaffe D.B."/>
            <person name="Alvarez P."/>
            <person name="Brockman W."/>
            <person name="Butler J."/>
            <person name="Chin C."/>
            <person name="Gnerre S."/>
            <person name="Grabherr M."/>
            <person name="Kleber M."/>
            <person name="Mauceli E."/>
            <person name="MacCallum I."/>
        </authorList>
    </citation>
    <scope>NUCLEOTIDE SEQUENCE [LARGE SCALE GENOMIC DNA]</scope>
    <source>
        <strain evidence="3">MSH-3 / Tucson 14011-0111.49</strain>
    </source>
</reference>
<dbReference type="HOGENOM" id="CLU_2266498_0_0_1"/>